<keyword evidence="7" id="KW-0030">Aminoacyl-tRNA synthetase</keyword>
<dbReference type="EMBL" id="JACHWY010000003">
    <property type="protein sequence ID" value="MBB3048539.1"/>
    <property type="molecule type" value="Genomic_DNA"/>
</dbReference>
<dbReference type="RefSeq" id="WP_183411320.1">
    <property type="nucleotide sequence ID" value="NZ_JACHWY010000003.1"/>
</dbReference>
<name>A0A7W4W7X1_9GAMM</name>
<keyword evidence="8" id="KW-1185">Reference proteome</keyword>
<accession>A0A7W4W7X1</accession>
<dbReference type="FunFam" id="3.30.930.10:FF:000017">
    <property type="entry name" value="Elongation factor P--(R)-beta-lysine ligase"/>
    <property type="match status" value="1"/>
</dbReference>
<dbReference type="InterPro" id="IPR006195">
    <property type="entry name" value="aa-tRNA-synth_II"/>
</dbReference>
<protein>
    <submittedName>
        <fullName evidence="7">Lysyl-tRNA synthetase class 2</fullName>
        <ecNumber evidence="7">6.1.1.6</ecNumber>
    </submittedName>
</protein>
<evidence type="ECO:0000256" key="4">
    <source>
        <dbReference type="ARBA" id="ARBA00022840"/>
    </source>
</evidence>
<dbReference type="NCBIfam" id="NF006828">
    <property type="entry name" value="PRK09350.1"/>
    <property type="match status" value="1"/>
</dbReference>
<dbReference type="GO" id="GO:0005524">
    <property type="term" value="F:ATP binding"/>
    <property type="evidence" value="ECO:0007669"/>
    <property type="project" value="UniProtKB-KW"/>
</dbReference>
<dbReference type="PROSITE" id="PS50862">
    <property type="entry name" value="AA_TRNA_LIGASE_II"/>
    <property type="match status" value="1"/>
</dbReference>
<comment type="caution">
    <text evidence="7">The sequence shown here is derived from an EMBL/GenBank/DDBJ whole genome shotgun (WGS) entry which is preliminary data.</text>
</comment>
<dbReference type="InterPro" id="IPR004364">
    <property type="entry name" value="Aa-tRNA-synt_II"/>
</dbReference>
<dbReference type="Proteomes" id="UP000537130">
    <property type="component" value="Unassembled WGS sequence"/>
</dbReference>
<organism evidence="7 8">
    <name type="scientific">Litorivivens lipolytica</name>
    <dbReference type="NCBI Taxonomy" id="1524264"/>
    <lineage>
        <taxon>Bacteria</taxon>
        <taxon>Pseudomonadati</taxon>
        <taxon>Pseudomonadota</taxon>
        <taxon>Gammaproteobacteria</taxon>
        <taxon>Litorivivens</taxon>
    </lineage>
</organism>
<dbReference type="Pfam" id="PF00152">
    <property type="entry name" value="tRNA-synt_2"/>
    <property type="match status" value="1"/>
</dbReference>
<dbReference type="Gene3D" id="3.30.930.10">
    <property type="entry name" value="Bira Bifunctional Protein, Domain 2"/>
    <property type="match status" value="1"/>
</dbReference>
<evidence type="ECO:0000256" key="2">
    <source>
        <dbReference type="ARBA" id="ARBA00022598"/>
    </source>
</evidence>
<reference evidence="7 8" key="1">
    <citation type="submission" date="2020-08" db="EMBL/GenBank/DDBJ databases">
        <title>Genomic Encyclopedia of Type Strains, Phase III (KMG-III): the genomes of soil and plant-associated and newly described type strains.</title>
        <authorList>
            <person name="Whitman W."/>
        </authorList>
    </citation>
    <scope>NUCLEOTIDE SEQUENCE [LARGE SCALE GENOMIC DNA]</scope>
    <source>
        <strain evidence="7 8">CECT 8654</strain>
    </source>
</reference>
<dbReference type="InterPro" id="IPR004525">
    <property type="entry name" value="EpmA"/>
</dbReference>
<dbReference type="EC" id="6.1.1.6" evidence="7"/>
<evidence type="ECO:0000256" key="1">
    <source>
        <dbReference type="ARBA" id="ARBA00011738"/>
    </source>
</evidence>
<keyword evidence="2 7" id="KW-0436">Ligase</keyword>
<dbReference type="AlphaFoldDB" id="A0A7W4W7X1"/>
<dbReference type="PANTHER" id="PTHR42918:SF6">
    <property type="entry name" value="ELONGATION FACTOR P--(R)-BETA-LYSINE LIGASE"/>
    <property type="match status" value="1"/>
</dbReference>
<evidence type="ECO:0000256" key="3">
    <source>
        <dbReference type="ARBA" id="ARBA00022741"/>
    </source>
</evidence>
<feature type="domain" description="Aminoacyl-transfer RNA synthetases class-II family profile" evidence="6">
    <location>
        <begin position="15"/>
        <end position="312"/>
    </location>
</feature>
<keyword evidence="4" id="KW-0067">ATP-binding</keyword>
<dbReference type="GO" id="GO:0006430">
    <property type="term" value="P:lysyl-tRNA aminoacylation"/>
    <property type="evidence" value="ECO:0007669"/>
    <property type="project" value="InterPro"/>
</dbReference>
<dbReference type="InterPro" id="IPR018149">
    <property type="entry name" value="Lys-tRNA-synth_II_C"/>
</dbReference>
<evidence type="ECO:0000313" key="7">
    <source>
        <dbReference type="EMBL" id="MBB3048539.1"/>
    </source>
</evidence>
<dbReference type="PANTHER" id="PTHR42918">
    <property type="entry name" value="LYSYL-TRNA SYNTHETASE"/>
    <property type="match status" value="1"/>
</dbReference>
<comment type="subunit">
    <text evidence="1">Homodimer.</text>
</comment>
<gene>
    <name evidence="7" type="ORF">FHR99_002813</name>
</gene>
<evidence type="ECO:0000259" key="6">
    <source>
        <dbReference type="PROSITE" id="PS50862"/>
    </source>
</evidence>
<evidence type="ECO:0000313" key="8">
    <source>
        <dbReference type="Proteomes" id="UP000537130"/>
    </source>
</evidence>
<keyword evidence="3" id="KW-0547">Nucleotide-binding</keyword>
<sequence length="316" mass="34833">MSQSDWQPTAALSALRARAELLATVREFFKQRGVLEVETPLLASAPVTDPAIEAFSLAHAERYLQTSPEYAMKRLLAAGSGPIYQLCKAFRQGESGRRHNPEFSMLEWYRPGFSLDDLMAEVGELLCAVLGERPVQRYDFAALFEREFALDLFAVEATELGALAEQRHGIPAASLDRDEAINLLFSHDIEPKLGRGEYSLVCNFPPSQAALAKRGRDAQGREVAVRFEAFVEGIELANGYDELLDASELKSRFESDLKLRQERGQVCPPMDEKLLAAMAHGLPACAGVAMGFDRLLMLQLGAENLAEVLAFPTARA</sequence>
<dbReference type="PRINTS" id="PR00982">
    <property type="entry name" value="TRNASYNTHLYS"/>
</dbReference>
<dbReference type="InterPro" id="IPR045864">
    <property type="entry name" value="aa-tRNA-synth_II/BPL/LPL"/>
</dbReference>
<evidence type="ECO:0000256" key="5">
    <source>
        <dbReference type="ARBA" id="ARBA00052794"/>
    </source>
</evidence>
<comment type="catalytic activity">
    <reaction evidence="5">
        <text>D-beta-lysine + L-lysyl-[protein] + ATP = N(6)-((3R)-3,6-diaminohexanoyl)-L-lysyl-[protein] + AMP + diphosphate + H(+)</text>
        <dbReference type="Rhea" id="RHEA:83435"/>
        <dbReference type="Rhea" id="RHEA-COMP:9752"/>
        <dbReference type="Rhea" id="RHEA-COMP:20131"/>
        <dbReference type="ChEBI" id="CHEBI:15378"/>
        <dbReference type="ChEBI" id="CHEBI:29969"/>
        <dbReference type="ChEBI" id="CHEBI:30616"/>
        <dbReference type="ChEBI" id="CHEBI:33019"/>
        <dbReference type="ChEBI" id="CHEBI:84138"/>
        <dbReference type="ChEBI" id="CHEBI:156053"/>
        <dbReference type="ChEBI" id="CHEBI:456215"/>
    </reaction>
    <physiologicalReaction direction="left-to-right" evidence="5">
        <dbReference type="Rhea" id="RHEA:83436"/>
    </physiologicalReaction>
</comment>
<dbReference type="GO" id="GO:0005829">
    <property type="term" value="C:cytosol"/>
    <property type="evidence" value="ECO:0007669"/>
    <property type="project" value="TreeGrafter"/>
</dbReference>
<dbReference type="NCBIfam" id="TIGR00462">
    <property type="entry name" value="genX"/>
    <property type="match status" value="1"/>
</dbReference>
<dbReference type="GO" id="GO:0004824">
    <property type="term" value="F:lysine-tRNA ligase activity"/>
    <property type="evidence" value="ECO:0007669"/>
    <property type="project" value="UniProtKB-EC"/>
</dbReference>
<proteinExistence type="predicted"/>
<dbReference type="GO" id="GO:0000049">
    <property type="term" value="F:tRNA binding"/>
    <property type="evidence" value="ECO:0007669"/>
    <property type="project" value="TreeGrafter"/>
</dbReference>
<dbReference type="SUPFAM" id="SSF55681">
    <property type="entry name" value="Class II aaRS and biotin synthetases"/>
    <property type="match status" value="1"/>
</dbReference>